<evidence type="ECO:0000313" key="2">
    <source>
        <dbReference type="Proteomes" id="UP000299102"/>
    </source>
</evidence>
<accession>A0A4C1WCH5</accession>
<gene>
    <name evidence="1" type="ORF">EVAR_79674_1</name>
</gene>
<name>A0A4C1WCH5_EUMVA</name>
<protein>
    <submittedName>
        <fullName evidence="1">Uncharacterized protein</fullName>
    </submittedName>
</protein>
<dbReference type="EMBL" id="BGZK01000510">
    <property type="protein sequence ID" value="GBP47825.1"/>
    <property type="molecule type" value="Genomic_DNA"/>
</dbReference>
<proteinExistence type="predicted"/>
<organism evidence="1 2">
    <name type="scientific">Eumeta variegata</name>
    <name type="common">Bagworm moth</name>
    <name type="synonym">Eumeta japonica</name>
    <dbReference type="NCBI Taxonomy" id="151549"/>
    <lineage>
        <taxon>Eukaryota</taxon>
        <taxon>Metazoa</taxon>
        <taxon>Ecdysozoa</taxon>
        <taxon>Arthropoda</taxon>
        <taxon>Hexapoda</taxon>
        <taxon>Insecta</taxon>
        <taxon>Pterygota</taxon>
        <taxon>Neoptera</taxon>
        <taxon>Endopterygota</taxon>
        <taxon>Lepidoptera</taxon>
        <taxon>Glossata</taxon>
        <taxon>Ditrysia</taxon>
        <taxon>Tineoidea</taxon>
        <taxon>Psychidae</taxon>
        <taxon>Oiketicinae</taxon>
        <taxon>Eumeta</taxon>
    </lineage>
</organism>
<dbReference type="Proteomes" id="UP000299102">
    <property type="component" value="Unassembled WGS sequence"/>
</dbReference>
<reference evidence="1 2" key="1">
    <citation type="journal article" date="2019" name="Commun. Biol.">
        <title>The bagworm genome reveals a unique fibroin gene that provides high tensile strength.</title>
        <authorList>
            <person name="Kono N."/>
            <person name="Nakamura H."/>
            <person name="Ohtoshi R."/>
            <person name="Tomita M."/>
            <person name="Numata K."/>
            <person name="Arakawa K."/>
        </authorList>
    </citation>
    <scope>NUCLEOTIDE SEQUENCE [LARGE SCALE GENOMIC DNA]</scope>
</reference>
<dbReference type="AlphaFoldDB" id="A0A4C1WCH5"/>
<keyword evidence="2" id="KW-1185">Reference proteome</keyword>
<comment type="caution">
    <text evidence="1">The sequence shown here is derived from an EMBL/GenBank/DDBJ whole genome shotgun (WGS) entry which is preliminary data.</text>
</comment>
<sequence length="91" mass="9879">MGGDEHESLMARLLACPSMQVAAMKKSLSTCFKEHVKPLAPQRALEWRLTVPFCGIASDRSATSYHLARIGSRKTLSWAIALSICGTSVSN</sequence>
<evidence type="ECO:0000313" key="1">
    <source>
        <dbReference type="EMBL" id="GBP47825.1"/>
    </source>
</evidence>